<name>A0A1I4Q7R9_9GAMM</name>
<proteinExistence type="predicted"/>
<accession>A0A1I4Q7R9</accession>
<dbReference type="Proteomes" id="UP000198519">
    <property type="component" value="Unassembled WGS sequence"/>
</dbReference>
<keyword evidence="2" id="KW-1185">Reference proteome</keyword>
<dbReference type="OrthoDB" id="6382918at2"/>
<organism evidence="1 2">
    <name type="scientific">Marinobacter zhejiangensis</name>
    <dbReference type="NCBI Taxonomy" id="488535"/>
    <lineage>
        <taxon>Bacteria</taxon>
        <taxon>Pseudomonadati</taxon>
        <taxon>Pseudomonadota</taxon>
        <taxon>Gammaproteobacteria</taxon>
        <taxon>Pseudomonadales</taxon>
        <taxon>Marinobacteraceae</taxon>
        <taxon>Marinobacter</taxon>
    </lineage>
</organism>
<dbReference type="EMBL" id="FOUE01000003">
    <property type="protein sequence ID" value="SFM36138.1"/>
    <property type="molecule type" value="Genomic_DNA"/>
</dbReference>
<reference evidence="2" key="1">
    <citation type="submission" date="2016-10" db="EMBL/GenBank/DDBJ databases">
        <authorList>
            <person name="Varghese N."/>
            <person name="Submissions S."/>
        </authorList>
    </citation>
    <scope>NUCLEOTIDE SEQUENCE [LARGE SCALE GENOMIC DNA]</scope>
    <source>
        <strain evidence="2">CGMCC 1.7061</strain>
    </source>
</reference>
<dbReference type="RefSeq" id="WP_092022527.1">
    <property type="nucleotide sequence ID" value="NZ_FOUE01000003.1"/>
</dbReference>
<evidence type="ECO:0000313" key="2">
    <source>
        <dbReference type="Proteomes" id="UP000198519"/>
    </source>
</evidence>
<sequence>MTTANALWGFPIDDGLHVDARETAERIRSDDGGATRKLSEEAAHLVIRLTHHGLQSYYHRPTEIVPLTSGLKKTADTGIKAIMGAIQLVIKQFFSKRSEEELKELSQYLEQMLWVHPERSEPHLVFHVHAELHERALDLIAQVRSDTNTSLYIDGVIDALCEIVDLSIVNYYHEPTNRVAMGRVSKKTADLGISTAEKGIRKLIDKLLRDLRHAQLVELSYHLESLIHTKD</sequence>
<dbReference type="AlphaFoldDB" id="A0A1I4Q7R9"/>
<gene>
    <name evidence="1" type="ORF">SAMN04487963_2233</name>
</gene>
<protein>
    <submittedName>
        <fullName evidence="1">Uncharacterized protein</fullName>
    </submittedName>
</protein>
<evidence type="ECO:0000313" key="1">
    <source>
        <dbReference type="EMBL" id="SFM36138.1"/>
    </source>
</evidence>